<evidence type="ECO:0000259" key="2">
    <source>
        <dbReference type="Pfam" id="PF21347"/>
    </source>
</evidence>
<dbReference type="RefSeq" id="WP_321561156.1">
    <property type="nucleotide sequence ID" value="NZ_CP139558.1"/>
</dbReference>
<evidence type="ECO:0000313" key="4">
    <source>
        <dbReference type="Proteomes" id="UP001324380"/>
    </source>
</evidence>
<dbReference type="EMBL" id="CP139558">
    <property type="protein sequence ID" value="WPU91990.1"/>
    <property type="molecule type" value="Genomic_DNA"/>
</dbReference>
<evidence type="ECO:0000256" key="1">
    <source>
        <dbReference type="SAM" id="SignalP"/>
    </source>
</evidence>
<feature type="signal peptide" evidence="1">
    <location>
        <begin position="1"/>
        <end position="20"/>
    </location>
</feature>
<dbReference type="InterPro" id="IPR049279">
    <property type="entry name" value="DUF3108-like"/>
</dbReference>
<evidence type="ECO:0000313" key="3">
    <source>
        <dbReference type="EMBL" id="WPU91990.1"/>
    </source>
</evidence>
<gene>
    <name evidence="3" type="ORF">SNE25_21975</name>
</gene>
<keyword evidence="1" id="KW-0732">Signal</keyword>
<dbReference type="Pfam" id="PF21347">
    <property type="entry name" value="DUF3108_like"/>
    <property type="match status" value="1"/>
</dbReference>
<name>A0ABZ0TLE8_9SPHI</name>
<feature type="chain" id="PRO_5047431596" description="DUF3108 domain-containing protein" evidence="1">
    <location>
        <begin position="21"/>
        <end position="230"/>
    </location>
</feature>
<accession>A0ABZ0TLE8</accession>
<proteinExistence type="predicted"/>
<feature type="domain" description="DUF3108" evidence="2">
    <location>
        <begin position="31"/>
        <end position="226"/>
    </location>
</feature>
<organism evidence="3 4">
    <name type="scientific">Mucilaginibacter sabulilitoris</name>
    <dbReference type="NCBI Taxonomy" id="1173583"/>
    <lineage>
        <taxon>Bacteria</taxon>
        <taxon>Pseudomonadati</taxon>
        <taxon>Bacteroidota</taxon>
        <taxon>Sphingobacteriia</taxon>
        <taxon>Sphingobacteriales</taxon>
        <taxon>Sphingobacteriaceae</taxon>
        <taxon>Mucilaginibacter</taxon>
    </lineage>
</organism>
<keyword evidence="4" id="KW-1185">Reference proteome</keyword>
<dbReference type="Proteomes" id="UP001324380">
    <property type="component" value="Chromosome"/>
</dbReference>
<dbReference type="Gene3D" id="2.40.360.20">
    <property type="match status" value="1"/>
</dbReference>
<protein>
    <recommendedName>
        <fullName evidence="2">DUF3108 domain-containing protein</fullName>
    </recommendedName>
</protein>
<reference evidence="3 4" key="1">
    <citation type="submission" date="2023-11" db="EMBL/GenBank/DDBJ databases">
        <title>Analysis of the Genomes of Mucilaginibacter gossypii cycad 4 and M. sabulilitoris SNA2: microbes with the potential for plant growth promotion.</title>
        <authorList>
            <person name="Hirsch A.M."/>
            <person name="Humm E."/>
            <person name="Rubbi M."/>
            <person name="Del Vecchio G."/>
            <person name="Ha S.M."/>
            <person name="Pellegrini M."/>
            <person name="Gunsalus R.P."/>
        </authorList>
    </citation>
    <scope>NUCLEOTIDE SEQUENCE [LARGE SCALE GENOMIC DNA]</scope>
    <source>
        <strain evidence="3 4">SNA2</strain>
    </source>
</reference>
<sequence>MKKLFILVVLFIFCNQFVNAQNCNQFVGTVNGKKLIYLNQDAKGNAQGKLIYTATKKDASTVSVHSEVFDKNGKSVGGGDSEMICSGDAIKIDMKAFVPASSMKQFSNMQMTGEAKYLAYPLNLSAGQKLDDGAVTIDMSNNGQPMSQIQMDITNRMVDKAETVNTNAGSFDCYRITYDATMKIKMMGIGIPVHIKAAEWFAPKLGRFVKSETYDKKSKLMGTMILDAIN</sequence>